<comment type="caution">
    <text evidence="1">The sequence shown here is derived from an EMBL/GenBank/DDBJ whole genome shotgun (WGS) entry which is preliminary data.</text>
</comment>
<name>A0A926D2L3_9FIRM</name>
<proteinExistence type="predicted"/>
<dbReference type="RefSeq" id="WP_249285055.1">
    <property type="nucleotide sequence ID" value="NZ_JACRSO010000002.1"/>
</dbReference>
<gene>
    <name evidence="1" type="ORF">H8699_07065</name>
</gene>
<dbReference type="AlphaFoldDB" id="A0A926D2L3"/>
<protein>
    <submittedName>
        <fullName evidence="1">Uncharacterized protein</fullName>
    </submittedName>
</protein>
<dbReference type="EMBL" id="JACRSO010000002">
    <property type="protein sequence ID" value="MBC8529185.1"/>
    <property type="molecule type" value="Genomic_DNA"/>
</dbReference>
<accession>A0A926D2L3</accession>
<evidence type="ECO:0000313" key="1">
    <source>
        <dbReference type="EMBL" id="MBC8529185.1"/>
    </source>
</evidence>
<dbReference type="Proteomes" id="UP000654279">
    <property type="component" value="Unassembled WGS sequence"/>
</dbReference>
<sequence length="191" mass="22575">MTKGDIKAQVLECIEKRKPCYFNMKYETKSYLYYPLLMNDRFFLGAVENDFELDGYTIRRFRDVTAVKIRDSLCNLIDIQEGLIDQIVIPALDLTSWESIFHSLKKMAINIIIEDERDPDDREYADAGFYIGHIEKVCRSHLWFRHFNADGIWQDEAYKIMYSEVTSVSFHTRYIDVFSKYLPPLPENIKG</sequence>
<reference evidence="1" key="1">
    <citation type="submission" date="2020-08" db="EMBL/GenBank/DDBJ databases">
        <title>Genome public.</title>
        <authorList>
            <person name="Liu C."/>
            <person name="Sun Q."/>
        </authorList>
    </citation>
    <scope>NUCLEOTIDE SEQUENCE</scope>
    <source>
        <strain evidence="1">NSJ-44</strain>
    </source>
</reference>
<evidence type="ECO:0000313" key="2">
    <source>
        <dbReference type="Proteomes" id="UP000654279"/>
    </source>
</evidence>
<organism evidence="1 2">
    <name type="scientific">Luoshenia tenuis</name>
    <dbReference type="NCBI Taxonomy" id="2763654"/>
    <lineage>
        <taxon>Bacteria</taxon>
        <taxon>Bacillati</taxon>
        <taxon>Bacillota</taxon>
        <taxon>Clostridia</taxon>
        <taxon>Christensenellales</taxon>
        <taxon>Christensenellaceae</taxon>
        <taxon>Luoshenia</taxon>
    </lineage>
</organism>
<keyword evidence="2" id="KW-1185">Reference proteome</keyword>